<name>A0A160M7X6_9BACI</name>
<organism evidence="2 3">
    <name type="scientific">Cytobacillus oceanisediminis 2691</name>
    <dbReference type="NCBI Taxonomy" id="1196031"/>
    <lineage>
        <taxon>Bacteria</taxon>
        <taxon>Bacillati</taxon>
        <taxon>Bacillota</taxon>
        <taxon>Bacilli</taxon>
        <taxon>Bacillales</taxon>
        <taxon>Bacillaceae</taxon>
        <taxon>Cytobacillus</taxon>
    </lineage>
</organism>
<dbReference type="Proteomes" id="UP000077856">
    <property type="component" value="Chromosome"/>
</dbReference>
<dbReference type="eggNOG" id="COG0702">
    <property type="taxonomic scope" value="Bacteria"/>
</dbReference>
<dbReference type="KEGG" id="bon:A361_04220"/>
<dbReference type="Gene3D" id="3.40.50.720">
    <property type="entry name" value="NAD(P)-binding Rossmann-like Domain"/>
    <property type="match status" value="1"/>
</dbReference>
<reference evidence="2 3" key="1">
    <citation type="submission" date="2016-04" db="EMBL/GenBank/DDBJ databases">
        <title>Complete genome sequence of Bacillus oceanisediminis strain 2691.</title>
        <authorList>
            <person name="Jeong H."/>
            <person name="Kim H.J."/>
            <person name="Lee D.-W."/>
        </authorList>
    </citation>
    <scope>NUCLEOTIDE SEQUENCE [LARGE SCALE GENOMIC DNA]</scope>
    <source>
        <strain evidence="2 3">2691</strain>
    </source>
</reference>
<feature type="domain" description="NAD(P)-binding" evidence="1">
    <location>
        <begin position="7"/>
        <end position="117"/>
    </location>
</feature>
<dbReference type="AlphaFoldDB" id="A0A160M7X6"/>
<accession>A0A160M7X6</accession>
<dbReference type="InterPro" id="IPR016040">
    <property type="entry name" value="NAD(P)-bd_dom"/>
</dbReference>
<sequence>MHALLIGATGATGKDLLDILLEDDSFHRVDIFARRDLHIQHEKLKVHVIDFDNSEQWKHLVKGDVLFSCLGTTLKAAGSKEAQWKIDYDYQYQFAEAARENNVSHYVLVSSGSSSPDSPIFYTRMKGQLEEAVKALGFPKLSIFKPPVLIRKNSDRTMEVAGLKAIQFFNKFGILRSQKPLPTEILAEAMIHSAKTMDNGFFTLEGKAIWECAGLNNIE</sequence>
<evidence type="ECO:0000313" key="3">
    <source>
        <dbReference type="Proteomes" id="UP000077856"/>
    </source>
</evidence>
<dbReference type="PANTHER" id="PTHR14097">
    <property type="entry name" value="OXIDOREDUCTASE HTATIP2"/>
    <property type="match status" value="1"/>
</dbReference>
<dbReference type="Pfam" id="PF13460">
    <property type="entry name" value="NAD_binding_10"/>
    <property type="match status" value="1"/>
</dbReference>
<dbReference type="PANTHER" id="PTHR14097:SF7">
    <property type="entry name" value="OXIDOREDUCTASE HTATIP2"/>
    <property type="match status" value="1"/>
</dbReference>
<proteinExistence type="predicted"/>
<evidence type="ECO:0000313" key="2">
    <source>
        <dbReference type="EMBL" id="AND38353.1"/>
    </source>
</evidence>
<dbReference type="STRING" id="1196031.A361_04220"/>
<gene>
    <name evidence="2" type="ORF">A361_04220</name>
</gene>
<dbReference type="SUPFAM" id="SSF51735">
    <property type="entry name" value="NAD(P)-binding Rossmann-fold domains"/>
    <property type="match status" value="1"/>
</dbReference>
<dbReference type="RefSeq" id="WP_019379440.1">
    <property type="nucleotide sequence ID" value="NZ_CP015506.1"/>
</dbReference>
<evidence type="ECO:0000259" key="1">
    <source>
        <dbReference type="Pfam" id="PF13460"/>
    </source>
</evidence>
<protein>
    <submittedName>
        <fullName evidence="2">Semialdehyde dehydrogenase</fullName>
    </submittedName>
</protein>
<dbReference type="EMBL" id="CP015506">
    <property type="protein sequence ID" value="AND38353.1"/>
    <property type="molecule type" value="Genomic_DNA"/>
</dbReference>
<dbReference type="InterPro" id="IPR036291">
    <property type="entry name" value="NAD(P)-bd_dom_sf"/>
</dbReference>